<organism evidence="2 3">
    <name type="scientific">Lactobacillus gallinarum</name>
    <dbReference type="NCBI Taxonomy" id="52242"/>
    <lineage>
        <taxon>Bacteria</taxon>
        <taxon>Bacillati</taxon>
        <taxon>Bacillota</taxon>
        <taxon>Bacilli</taxon>
        <taxon>Lactobacillales</taxon>
        <taxon>Lactobacillaceae</taxon>
        <taxon>Lactobacillus</taxon>
    </lineage>
</organism>
<dbReference type="EMBL" id="NFLS01000028">
    <property type="protein sequence ID" value="OUQ55161.1"/>
    <property type="molecule type" value="Genomic_DNA"/>
</dbReference>
<sequence>MVIKKYSYGNYFFRAKKLNCLNDLKNWNRRNFESCKMYKIHSYGRLNNWYEEMMYFCNIPMQTLTEISYDYKNPVIISAYKIIQDFACVDIVASSKEISNTKVLLPKLQSAFSQQETPELNKFTTKIREEFYTVPINKAKGWIYPTVGKQSKDNFNLAMYPGVAKKLLEFQGAIVISKANPNGMKEIEFCFDQDYRLDYIKGYPELRKIFNLD</sequence>
<evidence type="ECO:0000313" key="3">
    <source>
        <dbReference type="Proteomes" id="UP000195859"/>
    </source>
</evidence>
<dbReference type="AlphaFoldDB" id="A0A1Y4UBI5"/>
<evidence type="ECO:0000313" key="2">
    <source>
        <dbReference type="EMBL" id="OUQ74366.1"/>
    </source>
</evidence>
<dbReference type="RefSeq" id="WP_087176731.1">
    <property type="nucleotide sequence ID" value="NZ_NFLS01000028.1"/>
</dbReference>
<dbReference type="EMBL" id="NFLZ01000045">
    <property type="protein sequence ID" value="OUQ74366.1"/>
    <property type="molecule type" value="Genomic_DNA"/>
</dbReference>
<reference evidence="2" key="2">
    <citation type="journal article" date="2018" name="BMC Genomics">
        <title>Whole genome sequencing and function prediction of 133 gut anaerobes isolated from chicken caecum in pure cultures.</title>
        <authorList>
            <person name="Medvecky M."/>
            <person name="Cejkova D."/>
            <person name="Polansky O."/>
            <person name="Karasova D."/>
            <person name="Kubasova T."/>
            <person name="Cizek A."/>
            <person name="Rychlik I."/>
        </authorList>
    </citation>
    <scope>NUCLEOTIDE SEQUENCE</scope>
    <source>
        <strain evidence="2">An101</strain>
        <strain evidence="1">An115</strain>
    </source>
</reference>
<comment type="caution">
    <text evidence="2">The sequence shown here is derived from an EMBL/GenBank/DDBJ whole genome shotgun (WGS) entry which is preliminary data.</text>
</comment>
<evidence type="ECO:0008006" key="5">
    <source>
        <dbReference type="Google" id="ProtNLM"/>
    </source>
</evidence>
<evidence type="ECO:0000313" key="1">
    <source>
        <dbReference type="EMBL" id="OUQ55161.1"/>
    </source>
</evidence>
<dbReference type="Proteomes" id="UP000195859">
    <property type="component" value="Unassembled WGS sequence"/>
</dbReference>
<keyword evidence="4" id="KW-1185">Reference proteome</keyword>
<proteinExistence type="predicted"/>
<protein>
    <recommendedName>
        <fullName evidence="5">RES domain-containing protein</fullName>
    </recommendedName>
</protein>
<accession>A0A1Y4UBI5</accession>
<reference evidence="3 4" key="1">
    <citation type="submission" date="2017-04" db="EMBL/GenBank/DDBJ databases">
        <title>Function of individual gut microbiota members based on whole genome sequencing of pure cultures obtained from chicken caecum.</title>
        <authorList>
            <person name="Medvecky M."/>
            <person name="Cejkova D."/>
            <person name="Polansky O."/>
            <person name="Karasova D."/>
            <person name="Kubasova T."/>
            <person name="Cizek A."/>
            <person name="Rychlik I."/>
        </authorList>
    </citation>
    <scope>NUCLEOTIDE SEQUENCE [LARGE SCALE GENOMIC DNA]</scope>
    <source>
        <strain evidence="3">An101</strain>
        <strain evidence="4">An115</strain>
    </source>
</reference>
<evidence type="ECO:0000313" key="4">
    <source>
        <dbReference type="Proteomes" id="UP000196293"/>
    </source>
</evidence>
<dbReference type="Proteomes" id="UP000196293">
    <property type="component" value="Unassembled WGS sequence"/>
</dbReference>
<gene>
    <name evidence="2" type="ORF">B5E44_09920</name>
    <name evidence="1" type="ORF">B5E59_08525</name>
</gene>
<name>A0A1Y4UBI5_9LACO</name>